<keyword evidence="12" id="KW-1185">Reference proteome</keyword>
<evidence type="ECO:0000256" key="8">
    <source>
        <dbReference type="SAM" id="Phobius"/>
    </source>
</evidence>
<dbReference type="InterPro" id="IPR048454">
    <property type="entry name" value="YetF_N"/>
</dbReference>
<evidence type="ECO:0000256" key="2">
    <source>
        <dbReference type="ARBA" id="ARBA00006448"/>
    </source>
</evidence>
<evidence type="ECO:0000313" key="11">
    <source>
        <dbReference type="EMBL" id="BDG61046.1"/>
    </source>
</evidence>
<evidence type="ECO:0000259" key="9">
    <source>
        <dbReference type="Pfam" id="PF04239"/>
    </source>
</evidence>
<comment type="similarity">
    <text evidence="2">Belongs to the UPF0702 family.</text>
</comment>
<keyword evidence="6 8" id="KW-0472">Membrane</keyword>
<dbReference type="Pfam" id="PF04239">
    <property type="entry name" value="DUF421"/>
    <property type="match status" value="1"/>
</dbReference>
<evidence type="ECO:0000256" key="5">
    <source>
        <dbReference type="ARBA" id="ARBA00022989"/>
    </source>
</evidence>
<evidence type="ECO:0000259" key="10">
    <source>
        <dbReference type="Pfam" id="PF20730"/>
    </source>
</evidence>
<feature type="domain" description="YetF-like N-terminal transmembrane" evidence="10">
    <location>
        <begin position="40"/>
        <end position="110"/>
    </location>
</feature>
<dbReference type="PANTHER" id="PTHR34582:SF7">
    <property type="entry name" value="UPF0702 TRANSMEMBRANE PROTEIN YDFS"/>
    <property type="match status" value="1"/>
</dbReference>
<feature type="transmembrane region" description="Helical" evidence="8">
    <location>
        <begin position="65"/>
        <end position="83"/>
    </location>
</feature>
<dbReference type="Pfam" id="PF20730">
    <property type="entry name" value="YetF_N"/>
    <property type="match status" value="1"/>
</dbReference>
<organism evidence="11 12">
    <name type="scientific">Caldinitratiruptor microaerophilus</name>
    <dbReference type="NCBI Taxonomy" id="671077"/>
    <lineage>
        <taxon>Bacteria</taxon>
        <taxon>Bacillati</taxon>
        <taxon>Bacillota</taxon>
        <taxon>Clostridia</taxon>
        <taxon>Eubacteriales</taxon>
        <taxon>Symbiobacteriaceae</taxon>
        <taxon>Caldinitratiruptor</taxon>
    </lineage>
</organism>
<evidence type="ECO:0000256" key="1">
    <source>
        <dbReference type="ARBA" id="ARBA00004651"/>
    </source>
</evidence>
<protein>
    <submittedName>
        <fullName evidence="11">DUF421 domain-containing protein</fullName>
    </submittedName>
</protein>
<evidence type="ECO:0000256" key="3">
    <source>
        <dbReference type="ARBA" id="ARBA00022475"/>
    </source>
</evidence>
<dbReference type="EMBL" id="AP025628">
    <property type="protein sequence ID" value="BDG61046.1"/>
    <property type="molecule type" value="Genomic_DNA"/>
</dbReference>
<gene>
    <name evidence="11" type="ORF">caldi_21360</name>
</gene>
<feature type="region of interest" description="Disordered" evidence="7">
    <location>
        <begin position="1"/>
        <end position="22"/>
    </location>
</feature>
<evidence type="ECO:0000256" key="7">
    <source>
        <dbReference type="SAM" id="MobiDB-lite"/>
    </source>
</evidence>
<keyword evidence="4 8" id="KW-0812">Transmembrane</keyword>
<proteinExistence type="inferred from homology"/>
<feature type="domain" description="YetF C-terminal" evidence="9">
    <location>
        <begin position="114"/>
        <end position="246"/>
    </location>
</feature>
<feature type="transmembrane region" description="Helical" evidence="8">
    <location>
        <begin position="95"/>
        <end position="113"/>
    </location>
</feature>
<dbReference type="PANTHER" id="PTHR34582">
    <property type="entry name" value="UPF0702 TRANSMEMBRANE PROTEIN YCAP"/>
    <property type="match status" value="1"/>
</dbReference>
<sequence>MWIASQRVAGARANHTSAGKPPFEHEEVSAVSGGDYIGSVLRAAVLFGVLLVATRIMGKKQLRAVTVFDYIVGITIGSIAGDLTTNLEQPLLPRLAALGTWVGLSLLMHLVGLKSRWFAKLTHGEPLILIHNGKILEDKLALTTLTTDDLMGMLRERGYFDLNEIEFALLETNGQLSVLPRSQARPVTRQDLGLSTQYEGVATEVVYDGRILASNLKRFGLDEQWLLDKLKQNGVEDPKEVFYAALDTRGNLYIDRYRDHIKVVTDVSDYPGPN</sequence>
<dbReference type="Gene3D" id="3.30.240.20">
    <property type="entry name" value="bsu07140 like domains"/>
    <property type="match status" value="2"/>
</dbReference>
<keyword evidence="3" id="KW-1003">Cell membrane</keyword>
<dbReference type="InterPro" id="IPR023090">
    <property type="entry name" value="UPF0702_alpha/beta_dom_sf"/>
</dbReference>
<dbReference type="InterPro" id="IPR007353">
    <property type="entry name" value="DUF421"/>
</dbReference>
<keyword evidence="5 8" id="KW-1133">Transmembrane helix</keyword>
<dbReference type="KEGG" id="cmic:caldi_21360"/>
<evidence type="ECO:0000256" key="4">
    <source>
        <dbReference type="ARBA" id="ARBA00022692"/>
    </source>
</evidence>
<reference evidence="11" key="1">
    <citation type="submission" date="2022-03" db="EMBL/GenBank/DDBJ databases">
        <title>Complete genome sequence of Caldinitratiruptor microaerophilus.</title>
        <authorList>
            <person name="Mukaiyama R."/>
            <person name="Nishiyama T."/>
            <person name="Ueda K."/>
        </authorList>
    </citation>
    <scope>NUCLEOTIDE SEQUENCE</scope>
    <source>
        <strain evidence="11">JCM 16183</strain>
    </source>
</reference>
<comment type="subcellular location">
    <subcellularLocation>
        <location evidence="1">Cell membrane</location>
        <topology evidence="1">Multi-pass membrane protein</topology>
    </subcellularLocation>
</comment>
<dbReference type="Proteomes" id="UP001163687">
    <property type="component" value="Chromosome"/>
</dbReference>
<dbReference type="GO" id="GO:0005886">
    <property type="term" value="C:plasma membrane"/>
    <property type="evidence" value="ECO:0007669"/>
    <property type="project" value="UniProtKB-SubCell"/>
</dbReference>
<dbReference type="AlphaFoldDB" id="A0AA35CP66"/>
<evidence type="ECO:0000313" key="12">
    <source>
        <dbReference type="Proteomes" id="UP001163687"/>
    </source>
</evidence>
<name>A0AA35CP66_9FIRM</name>
<accession>A0AA35CP66</accession>
<evidence type="ECO:0000256" key="6">
    <source>
        <dbReference type="ARBA" id="ARBA00023136"/>
    </source>
</evidence>